<dbReference type="Gene3D" id="3.90.10.10">
    <property type="entry name" value="Cytochrome C3"/>
    <property type="match status" value="1"/>
</dbReference>
<evidence type="ECO:0000313" key="2">
    <source>
        <dbReference type="EMBL" id="KIX12505.1"/>
    </source>
</evidence>
<dbReference type="STRING" id="1429043.X474_18775"/>
<dbReference type="OrthoDB" id="5389598at2"/>
<dbReference type="Proteomes" id="UP000032233">
    <property type="component" value="Unassembled WGS sequence"/>
</dbReference>
<dbReference type="Gene3D" id="1.10.780.10">
    <property type="entry name" value="Hydroxylamine Oxidoreductase, Chain A, domain 1"/>
    <property type="match status" value="1"/>
</dbReference>
<proteinExistence type="predicted"/>
<organism evidence="2 3">
    <name type="scientific">Dethiosulfatarculus sandiegensis</name>
    <dbReference type="NCBI Taxonomy" id="1429043"/>
    <lineage>
        <taxon>Bacteria</taxon>
        <taxon>Pseudomonadati</taxon>
        <taxon>Thermodesulfobacteriota</taxon>
        <taxon>Desulfarculia</taxon>
        <taxon>Desulfarculales</taxon>
        <taxon>Desulfarculaceae</taxon>
        <taxon>Dethiosulfatarculus</taxon>
    </lineage>
</organism>
<keyword evidence="1" id="KW-0732">Signal</keyword>
<dbReference type="RefSeq" id="WP_044350569.1">
    <property type="nucleotide sequence ID" value="NZ_AZAC01000030.1"/>
</dbReference>
<dbReference type="PANTHER" id="PTHR35038">
    <property type="entry name" value="DISSIMILATORY SULFITE REDUCTASE SIRA"/>
    <property type="match status" value="1"/>
</dbReference>
<evidence type="ECO:0000256" key="1">
    <source>
        <dbReference type="ARBA" id="ARBA00022729"/>
    </source>
</evidence>
<dbReference type="InterPro" id="IPR051829">
    <property type="entry name" value="Multiheme_Cytochr_ET"/>
</dbReference>
<dbReference type="SUPFAM" id="SSF48695">
    <property type="entry name" value="Multiheme cytochromes"/>
    <property type="match status" value="1"/>
</dbReference>
<comment type="caution">
    <text evidence="2">The sequence shown here is derived from an EMBL/GenBank/DDBJ whole genome shotgun (WGS) entry which is preliminary data.</text>
</comment>
<dbReference type="InParanoid" id="A0A0D2JST2"/>
<dbReference type="InterPro" id="IPR036280">
    <property type="entry name" value="Multihaem_cyt_sf"/>
</dbReference>
<name>A0A0D2JST2_9BACT</name>
<protein>
    <submittedName>
        <fullName evidence="2">Uncharacterized protein</fullName>
    </submittedName>
</protein>
<reference evidence="2 3" key="1">
    <citation type="submission" date="2013-11" db="EMBL/GenBank/DDBJ databases">
        <title>Metagenomic analysis of a methanogenic consortium involved in long chain n-alkane degradation.</title>
        <authorList>
            <person name="Davidova I.A."/>
            <person name="Callaghan A.V."/>
            <person name="Wawrik B."/>
            <person name="Pruitt S."/>
            <person name="Marks C."/>
            <person name="Duncan K.E."/>
            <person name="Suflita J.M."/>
        </authorList>
    </citation>
    <scope>NUCLEOTIDE SEQUENCE [LARGE SCALE GENOMIC DNA]</scope>
    <source>
        <strain evidence="2 3">SPR</strain>
    </source>
</reference>
<gene>
    <name evidence="2" type="ORF">X474_18775</name>
</gene>
<dbReference type="AlphaFoldDB" id="A0A0D2JST2"/>
<sequence>MEQLAPHEKVFVDEEFLEDENHADLTCADCHGGNPGSTDFKAAHKGVQRDPSYPAPGVCADCHDRQSENYRTSLHYSLAPFENTIMTRATDNPEIKAGLKTAMGNHCAKCHASCGQCHVSRPDSVGGGFLSGHIISKNTPERETCTACHGSRVGEEYFGESKSENPPDVHRQKAFMKCKTCHKAEGLHGDGKLYSHRRQVESAPTCRDCHEEIYSDKGRNQDTHETHKDKVACQVCHSQTYQNCYGCHVNQNQKTKACYFKVDKHEFNFKIGLNPNRSKRRPETFVTLRHVPIAKDTFEFYVPNALGNFDRLPTWKPATPHNIRRKTPQNQSCDSCHGNVKLFLTAKDVDKEYLEANKPVIVPKEMIPEKMGE</sequence>
<keyword evidence="3" id="KW-1185">Reference proteome</keyword>
<dbReference type="EMBL" id="AZAC01000030">
    <property type="protein sequence ID" value="KIX12505.1"/>
    <property type="molecule type" value="Genomic_DNA"/>
</dbReference>
<evidence type="ECO:0000313" key="3">
    <source>
        <dbReference type="Proteomes" id="UP000032233"/>
    </source>
</evidence>
<accession>A0A0D2JST2</accession>